<dbReference type="OrthoDB" id="5343383at2759"/>
<keyword evidence="2" id="KW-1185">Reference proteome</keyword>
<dbReference type="STRING" id="1047168.A0A0F4GBR1"/>
<protein>
    <submittedName>
        <fullName evidence="1">Uncharacterized protein</fullName>
    </submittedName>
</protein>
<evidence type="ECO:0000313" key="1">
    <source>
        <dbReference type="EMBL" id="KJX94422.1"/>
    </source>
</evidence>
<name>A0A0F4GBR1_9PEZI</name>
<organism evidence="1 2">
    <name type="scientific">Zymoseptoria brevis</name>
    <dbReference type="NCBI Taxonomy" id="1047168"/>
    <lineage>
        <taxon>Eukaryota</taxon>
        <taxon>Fungi</taxon>
        <taxon>Dikarya</taxon>
        <taxon>Ascomycota</taxon>
        <taxon>Pezizomycotina</taxon>
        <taxon>Dothideomycetes</taxon>
        <taxon>Dothideomycetidae</taxon>
        <taxon>Mycosphaerellales</taxon>
        <taxon>Mycosphaerellaceae</taxon>
        <taxon>Zymoseptoria</taxon>
    </lineage>
</organism>
<evidence type="ECO:0000313" key="2">
    <source>
        <dbReference type="Proteomes" id="UP000033647"/>
    </source>
</evidence>
<gene>
    <name evidence="1" type="ORF">TI39_contig4195g00015</name>
</gene>
<proteinExistence type="predicted"/>
<dbReference type="AlphaFoldDB" id="A0A0F4GBR1"/>
<dbReference type="EMBL" id="LAFY01004154">
    <property type="protein sequence ID" value="KJX94422.1"/>
    <property type="molecule type" value="Genomic_DNA"/>
</dbReference>
<comment type="caution">
    <text evidence="1">The sequence shown here is derived from an EMBL/GenBank/DDBJ whole genome shotgun (WGS) entry which is preliminary data.</text>
</comment>
<accession>A0A0F4GBR1</accession>
<sequence length="164" mass="18179">MASANSDLSWGSIVDAVRDYYVFLAADLGAIPADCIFEPLVGGWPSITQASLVGLEKTDAVIDVLRHLPYIESSDSHNTGIAFNTRAIDYREIAEHKVTPGTRWEWLHLGNEDFPPHVLLLTNEGHDHYCSLVVIDTERGTATDYQLQAPRKDGMPDADTTPEW</sequence>
<dbReference type="Proteomes" id="UP000033647">
    <property type="component" value="Unassembled WGS sequence"/>
</dbReference>
<reference evidence="1 2" key="1">
    <citation type="submission" date="2015-03" db="EMBL/GenBank/DDBJ databases">
        <title>RNA-seq based gene annotation and comparative genomics of four Zymoseptoria species reveal species-specific pathogenicity related genes and transposable element activity.</title>
        <authorList>
            <person name="Grandaubert J."/>
            <person name="Bhattacharyya A."/>
            <person name="Stukenbrock E.H."/>
        </authorList>
    </citation>
    <scope>NUCLEOTIDE SEQUENCE [LARGE SCALE GENOMIC DNA]</scope>
    <source>
        <strain evidence="1 2">Zb18110</strain>
    </source>
</reference>